<sequence length="106" mass="11775">MSSPALLSKDIDFPQAQEVGRGNRSDRTSQRRAASETAVSLSDGISRRLKWRKLCDLHICQTDICYLPFLTLCRSGKSPITSINHSRSSLPCRYSSAINIQVGVLH</sequence>
<evidence type="ECO:0000313" key="3">
    <source>
        <dbReference type="Proteomes" id="UP001469553"/>
    </source>
</evidence>
<evidence type="ECO:0000313" key="2">
    <source>
        <dbReference type="EMBL" id="MEQ2315441.1"/>
    </source>
</evidence>
<dbReference type="EMBL" id="JAHRIP010086628">
    <property type="protein sequence ID" value="MEQ2315441.1"/>
    <property type="molecule type" value="Genomic_DNA"/>
</dbReference>
<accession>A0ABV1AB09</accession>
<keyword evidence="3" id="KW-1185">Reference proteome</keyword>
<name>A0ABV1AB09_9TELE</name>
<dbReference type="Proteomes" id="UP001469553">
    <property type="component" value="Unassembled WGS sequence"/>
</dbReference>
<organism evidence="2 3">
    <name type="scientific">Ameca splendens</name>
    <dbReference type="NCBI Taxonomy" id="208324"/>
    <lineage>
        <taxon>Eukaryota</taxon>
        <taxon>Metazoa</taxon>
        <taxon>Chordata</taxon>
        <taxon>Craniata</taxon>
        <taxon>Vertebrata</taxon>
        <taxon>Euteleostomi</taxon>
        <taxon>Actinopterygii</taxon>
        <taxon>Neopterygii</taxon>
        <taxon>Teleostei</taxon>
        <taxon>Neoteleostei</taxon>
        <taxon>Acanthomorphata</taxon>
        <taxon>Ovalentaria</taxon>
        <taxon>Atherinomorphae</taxon>
        <taxon>Cyprinodontiformes</taxon>
        <taxon>Goodeidae</taxon>
        <taxon>Ameca</taxon>
    </lineage>
</organism>
<feature type="region of interest" description="Disordered" evidence="1">
    <location>
        <begin position="17"/>
        <end position="37"/>
    </location>
</feature>
<evidence type="ECO:0000256" key="1">
    <source>
        <dbReference type="SAM" id="MobiDB-lite"/>
    </source>
</evidence>
<comment type="caution">
    <text evidence="2">The sequence shown here is derived from an EMBL/GenBank/DDBJ whole genome shotgun (WGS) entry which is preliminary data.</text>
</comment>
<protein>
    <submittedName>
        <fullName evidence="2">Uncharacterized protein</fullName>
    </submittedName>
</protein>
<proteinExistence type="predicted"/>
<reference evidence="2 3" key="1">
    <citation type="submission" date="2021-06" db="EMBL/GenBank/DDBJ databases">
        <authorList>
            <person name="Palmer J.M."/>
        </authorList>
    </citation>
    <scope>NUCLEOTIDE SEQUENCE [LARGE SCALE GENOMIC DNA]</scope>
    <source>
        <strain evidence="2 3">AS_MEX2019</strain>
        <tissue evidence="2">Muscle</tissue>
    </source>
</reference>
<gene>
    <name evidence="2" type="ORF">AMECASPLE_022356</name>
</gene>